<dbReference type="PANTHER" id="PTHR47018:SF3">
    <property type="entry name" value="MYCBP-ASSOCIATED PROTEIN"/>
    <property type="match status" value="1"/>
</dbReference>
<evidence type="ECO:0000313" key="2">
    <source>
        <dbReference type="Proteomes" id="UP001159363"/>
    </source>
</evidence>
<comment type="caution">
    <text evidence="1">The sequence shown here is derived from an EMBL/GenBank/DDBJ whole genome shotgun (WGS) entry which is preliminary data.</text>
</comment>
<dbReference type="Proteomes" id="UP001159363">
    <property type="component" value="Chromosome 2"/>
</dbReference>
<dbReference type="EMBL" id="JARBHB010000002">
    <property type="protein sequence ID" value="KAJ8892915.1"/>
    <property type="molecule type" value="Genomic_DNA"/>
</dbReference>
<gene>
    <name evidence="1" type="ORF">PR048_005496</name>
</gene>
<reference evidence="1 2" key="1">
    <citation type="submission" date="2023-02" db="EMBL/GenBank/DDBJ databases">
        <title>LHISI_Scaffold_Assembly.</title>
        <authorList>
            <person name="Stuart O.P."/>
            <person name="Cleave R."/>
            <person name="Magrath M.J.L."/>
            <person name="Mikheyev A.S."/>
        </authorList>
    </citation>
    <scope>NUCLEOTIDE SEQUENCE [LARGE SCALE GENOMIC DNA]</scope>
    <source>
        <strain evidence="1">Daus_M_001</strain>
        <tissue evidence="1">Leg muscle</tissue>
    </source>
</reference>
<dbReference type="PANTHER" id="PTHR47018">
    <property type="entry name" value="CXC DOMAIN-CONTAINING PROTEIN-RELATED"/>
    <property type="match status" value="1"/>
</dbReference>
<sequence>MVEIVLLYVRAELVGDWNLRLFCLQSMLPYFHTTGHLNYAKIAHIYLQRMDRISESSPMKELEQFVGKSYFTLKRTDKFWSRTSADMIIEQYLMCSMNYTGGLTFGRASSAVNYDSTKDAEISVMKAMVGNPFSGITLKRKDVVTTLSKATKGIQLFHRMLCMLRSGEELPENLSYELSAWPLALFENCNMRKGSGKAALLPVLENHIKLSFDFPNK</sequence>
<proteinExistence type="predicted"/>
<organism evidence="1 2">
    <name type="scientific">Dryococelus australis</name>
    <dbReference type="NCBI Taxonomy" id="614101"/>
    <lineage>
        <taxon>Eukaryota</taxon>
        <taxon>Metazoa</taxon>
        <taxon>Ecdysozoa</taxon>
        <taxon>Arthropoda</taxon>
        <taxon>Hexapoda</taxon>
        <taxon>Insecta</taxon>
        <taxon>Pterygota</taxon>
        <taxon>Neoptera</taxon>
        <taxon>Polyneoptera</taxon>
        <taxon>Phasmatodea</taxon>
        <taxon>Verophasmatodea</taxon>
        <taxon>Anareolatae</taxon>
        <taxon>Phasmatidae</taxon>
        <taxon>Eurycanthinae</taxon>
        <taxon>Dryococelus</taxon>
    </lineage>
</organism>
<name>A0ABQ9I9J4_9NEOP</name>
<accession>A0ABQ9I9J4</accession>
<protein>
    <submittedName>
        <fullName evidence="1">Uncharacterized protein</fullName>
    </submittedName>
</protein>
<evidence type="ECO:0000313" key="1">
    <source>
        <dbReference type="EMBL" id="KAJ8892915.1"/>
    </source>
</evidence>
<keyword evidence="2" id="KW-1185">Reference proteome</keyword>